<protein>
    <recommendedName>
        <fullName evidence="3">AB hydrolase-1 domain-containing protein</fullName>
    </recommendedName>
</protein>
<evidence type="ECO:0000256" key="1">
    <source>
        <dbReference type="ARBA" id="ARBA00010088"/>
    </source>
</evidence>
<dbReference type="HOGENOM" id="CLU_020336_15_1_1"/>
<gene>
    <name evidence="4" type="ORF">PFICI_11294</name>
</gene>
<dbReference type="EMBL" id="KI912116">
    <property type="protein sequence ID" value="ETS77420.1"/>
    <property type="molecule type" value="Genomic_DNA"/>
</dbReference>
<dbReference type="PANTHER" id="PTHR43194:SF2">
    <property type="entry name" value="PEROXISOMAL MEMBRANE PROTEIN LPX1"/>
    <property type="match status" value="1"/>
</dbReference>
<evidence type="ECO:0000256" key="2">
    <source>
        <dbReference type="ARBA" id="ARBA00022801"/>
    </source>
</evidence>
<accession>W3WU93</accession>
<dbReference type="Proteomes" id="UP000030651">
    <property type="component" value="Unassembled WGS sequence"/>
</dbReference>
<dbReference type="KEGG" id="pfy:PFICI_11294"/>
<dbReference type="PANTHER" id="PTHR43194">
    <property type="entry name" value="HYDROLASE ALPHA/BETA FOLD FAMILY"/>
    <property type="match status" value="1"/>
</dbReference>
<dbReference type="OrthoDB" id="190201at2759"/>
<dbReference type="Gene3D" id="3.40.50.1820">
    <property type="entry name" value="alpha/beta hydrolase"/>
    <property type="match status" value="1"/>
</dbReference>
<dbReference type="InParanoid" id="W3WU93"/>
<dbReference type="GO" id="GO:0008233">
    <property type="term" value="F:peptidase activity"/>
    <property type="evidence" value="ECO:0007669"/>
    <property type="project" value="InterPro"/>
</dbReference>
<keyword evidence="2" id="KW-0378">Hydrolase</keyword>
<comment type="similarity">
    <text evidence="1">Belongs to the peptidase S33 family.</text>
</comment>
<organism evidence="4 5">
    <name type="scientific">Pestalotiopsis fici (strain W106-1 / CGMCC3.15140)</name>
    <dbReference type="NCBI Taxonomy" id="1229662"/>
    <lineage>
        <taxon>Eukaryota</taxon>
        <taxon>Fungi</taxon>
        <taxon>Dikarya</taxon>
        <taxon>Ascomycota</taxon>
        <taxon>Pezizomycotina</taxon>
        <taxon>Sordariomycetes</taxon>
        <taxon>Xylariomycetidae</taxon>
        <taxon>Amphisphaeriales</taxon>
        <taxon>Sporocadaceae</taxon>
        <taxon>Pestalotiopsis</taxon>
    </lineage>
</organism>
<dbReference type="Pfam" id="PF00561">
    <property type="entry name" value="Abhydrolase_1"/>
    <property type="match status" value="1"/>
</dbReference>
<name>W3WU93_PESFW</name>
<feature type="domain" description="AB hydrolase-1" evidence="3">
    <location>
        <begin position="35"/>
        <end position="198"/>
    </location>
</feature>
<keyword evidence="5" id="KW-1185">Reference proteome</keyword>
<dbReference type="InterPro" id="IPR029058">
    <property type="entry name" value="AB_hydrolase_fold"/>
</dbReference>
<dbReference type="PRINTS" id="PR00793">
    <property type="entry name" value="PROAMNOPTASE"/>
</dbReference>
<dbReference type="InterPro" id="IPR050228">
    <property type="entry name" value="Carboxylesterase_BioH"/>
</dbReference>
<dbReference type="InterPro" id="IPR002410">
    <property type="entry name" value="Peptidase_S33"/>
</dbReference>
<dbReference type="SUPFAM" id="SSF53474">
    <property type="entry name" value="alpha/beta-Hydrolases"/>
    <property type="match status" value="1"/>
</dbReference>
<dbReference type="RefSeq" id="XP_007838066.1">
    <property type="nucleotide sequence ID" value="XM_007839875.1"/>
</dbReference>
<evidence type="ECO:0000313" key="4">
    <source>
        <dbReference type="EMBL" id="ETS77420.1"/>
    </source>
</evidence>
<evidence type="ECO:0000259" key="3">
    <source>
        <dbReference type="Pfam" id="PF00561"/>
    </source>
</evidence>
<dbReference type="AlphaFoldDB" id="W3WU93"/>
<dbReference type="InterPro" id="IPR000073">
    <property type="entry name" value="AB_hydrolase_1"/>
</dbReference>
<reference evidence="5" key="1">
    <citation type="journal article" date="2015" name="BMC Genomics">
        <title>Genomic and transcriptomic analysis of the endophytic fungus Pestalotiopsis fici reveals its lifestyle and high potential for synthesis of natural products.</title>
        <authorList>
            <person name="Wang X."/>
            <person name="Zhang X."/>
            <person name="Liu L."/>
            <person name="Xiang M."/>
            <person name="Wang W."/>
            <person name="Sun X."/>
            <person name="Che Y."/>
            <person name="Guo L."/>
            <person name="Liu G."/>
            <person name="Guo L."/>
            <person name="Wang C."/>
            <person name="Yin W.B."/>
            <person name="Stadler M."/>
            <person name="Zhang X."/>
            <person name="Liu X."/>
        </authorList>
    </citation>
    <scope>NUCLEOTIDE SEQUENCE [LARGE SCALE GENOMIC DNA]</scope>
    <source>
        <strain evidence="5">W106-1 / CGMCC3.15140</strain>
    </source>
</reference>
<dbReference type="GO" id="GO:0006508">
    <property type="term" value="P:proteolysis"/>
    <property type="evidence" value="ECO:0007669"/>
    <property type="project" value="InterPro"/>
</dbReference>
<dbReference type="GeneID" id="19276307"/>
<dbReference type="OMA" id="APQDEMW"/>
<sequence length="222" mass="24582">MAAAPIFEGEVDLHVPDAGKPCRTWYKVLGKLDKPTLIGLHGGPGAGQAYLSPLYDVYNDCGIPIVTYDQIGCGRSTHFPEKMGDASFWTVELFVKELENLIEHLGLREKGFYLFGQSWGGILGGVYAASAPSGLKKLILASAPSSMPLYAKGCKELVSQLPEDVRKIIEDCERRGDYESPEFEQASGVFYARHFCRMDPMPEDIQLCFQNVKEDPTAYMTM</sequence>
<proteinExistence type="inferred from homology"/>
<dbReference type="eggNOG" id="ENOG502S3TS">
    <property type="taxonomic scope" value="Eukaryota"/>
</dbReference>
<evidence type="ECO:0000313" key="5">
    <source>
        <dbReference type="Proteomes" id="UP000030651"/>
    </source>
</evidence>